<reference evidence="5" key="1">
    <citation type="submission" date="2023-07" db="EMBL/GenBank/DDBJ databases">
        <authorList>
            <consortium name="AG Swart"/>
            <person name="Singh M."/>
            <person name="Singh A."/>
            <person name="Seah K."/>
            <person name="Emmerich C."/>
        </authorList>
    </citation>
    <scope>NUCLEOTIDE SEQUENCE</scope>
    <source>
        <strain evidence="5">DP1</strain>
    </source>
</reference>
<dbReference type="Gene3D" id="3.30.40.10">
    <property type="entry name" value="Zinc/RING finger domain, C3HC4 (zinc finger)"/>
    <property type="match status" value="1"/>
</dbReference>
<dbReference type="AlphaFoldDB" id="A0AAD1U8W5"/>
<dbReference type="Pfam" id="PF13920">
    <property type="entry name" value="zf-C3HC4_3"/>
    <property type="match status" value="1"/>
</dbReference>
<sequence>METQIVDPENREETHEQNRENWPSQYDDRIEEPPQDELEEGPRDINESQVQHTQMDIMETEDRAAEGLPADFNPDNFSNEDEATEQAEVPIPHFRFDFQRILIDPSPLYRARFKNISANMRRLIEIYSLLLIFLSALCVQCLITKMWKFQYPLFILIFYYCYCVFRNVQFYRSSEDPNSNFSQTLELQYDQQGNPFALEILSLRRKRMVIRCIIEELLLIFTCVLLLMHTSEIPRIPFYIICFPLLATITMRLLCQACPRSPCETVMHLCNVFMSSTRFLIAIFVLMKEDDIIKWQWSGILWAYWVSFAILCILALFAIIIFLNAIFTYFQDEVDYPAIIGAFWILFFIAGLPGSTCVVVMGLNKIYDNKSISNTSFNIFLHLFMPPLLYLLLSILLTLVFWKHLISWWDYFIYGQDPNIANQENEANNVDQERPVEIRSYDITGLLFLTRISDTLFKRTRRKSAIDQVPTKTESINQRRFAYSARKSAKNRINPKFQRTNKDKTLLCSKDKSKRLQRVVSKAASVGESKDFMNLVKNSKVKKMSTQINKREITDLEEAKDEKDLKTSEDLSKLSSSRKEFYRKLKMDEIMKRMKNRNKEILDNTFGYKEDSSQEAKSPSPPRYLKSLQNDRKNSETSFSNLRQNFISIYDSAYRSEEEKASEPYLSKQNSKIDNTSFDKKCLICYEKTPDSVIMECGHGGICYDCCCQMLMGSANDNKCHFCREEILCIFKLDTNVNDNKFRVISVAVTDEADLHKCLLLIESDPKTPKLGSASSKSQKEQLDSSHRSIAKSQTSGSQFKMSPEMRKIPENPAFRARARMVSSADDNAEGTDDGKIITRNISDRGLFLSSQRVDHTESYRGEDNRSESVRRFTISQRGQTLDPNDCGKEGIEGYQKSKRFPESEYTLDNRFGMKAQTFVEHPENDPELIKKSQFVPTEERREKDDSYVHCHTLKIPKGQLDEEESMHLSE</sequence>
<feature type="transmembrane region" description="Helical" evidence="3">
    <location>
        <begin position="236"/>
        <end position="254"/>
    </location>
</feature>
<name>A0AAD1U8W5_EUPCR</name>
<feature type="region of interest" description="Disordered" evidence="2">
    <location>
        <begin position="1"/>
        <end position="54"/>
    </location>
</feature>
<dbReference type="PROSITE" id="PS50089">
    <property type="entry name" value="ZF_RING_2"/>
    <property type="match status" value="1"/>
</dbReference>
<feature type="domain" description="RING-type" evidence="4">
    <location>
        <begin position="682"/>
        <end position="724"/>
    </location>
</feature>
<feature type="transmembrane region" description="Helical" evidence="3">
    <location>
        <begin position="339"/>
        <end position="363"/>
    </location>
</feature>
<keyword evidence="3" id="KW-1133">Transmembrane helix</keyword>
<dbReference type="GO" id="GO:0008270">
    <property type="term" value="F:zinc ion binding"/>
    <property type="evidence" value="ECO:0007669"/>
    <property type="project" value="UniProtKB-KW"/>
</dbReference>
<accession>A0AAD1U8W5</accession>
<feature type="transmembrane region" description="Helical" evidence="3">
    <location>
        <begin position="208"/>
        <end position="230"/>
    </location>
</feature>
<dbReference type="InterPro" id="IPR013083">
    <property type="entry name" value="Znf_RING/FYVE/PHD"/>
</dbReference>
<feature type="compositionally biased region" description="Polar residues" evidence="2">
    <location>
        <begin position="791"/>
        <end position="801"/>
    </location>
</feature>
<evidence type="ECO:0000259" key="4">
    <source>
        <dbReference type="PROSITE" id="PS50089"/>
    </source>
</evidence>
<evidence type="ECO:0000256" key="3">
    <source>
        <dbReference type="SAM" id="Phobius"/>
    </source>
</evidence>
<dbReference type="InterPro" id="IPR001841">
    <property type="entry name" value="Znf_RING"/>
</dbReference>
<feature type="transmembrane region" description="Helical" evidence="3">
    <location>
        <begin position="123"/>
        <end position="143"/>
    </location>
</feature>
<feature type="compositionally biased region" description="Basic and acidic residues" evidence="2">
    <location>
        <begin position="778"/>
        <end position="787"/>
    </location>
</feature>
<evidence type="ECO:0000256" key="2">
    <source>
        <dbReference type="SAM" id="MobiDB-lite"/>
    </source>
</evidence>
<organism evidence="5 6">
    <name type="scientific">Euplotes crassus</name>
    <dbReference type="NCBI Taxonomy" id="5936"/>
    <lineage>
        <taxon>Eukaryota</taxon>
        <taxon>Sar</taxon>
        <taxon>Alveolata</taxon>
        <taxon>Ciliophora</taxon>
        <taxon>Intramacronucleata</taxon>
        <taxon>Spirotrichea</taxon>
        <taxon>Hypotrichia</taxon>
        <taxon>Euplotida</taxon>
        <taxon>Euplotidae</taxon>
        <taxon>Moneuplotes</taxon>
    </lineage>
</organism>
<feature type="compositionally biased region" description="Basic and acidic residues" evidence="2">
    <location>
        <begin position="8"/>
        <end position="19"/>
    </location>
</feature>
<evidence type="ECO:0000256" key="1">
    <source>
        <dbReference type="PROSITE-ProRule" id="PRU00175"/>
    </source>
</evidence>
<proteinExistence type="predicted"/>
<keyword evidence="3" id="KW-0472">Membrane</keyword>
<dbReference type="SUPFAM" id="SSF57850">
    <property type="entry name" value="RING/U-box"/>
    <property type="match status" value="1"/>
</dbReference>
<feature type="compositionally biased region" description="Basic and acidic residues" evidence="2">
    <location>
        <begin position="603"/>
        <end position="614"/>
    </location>
</feature>
<keyword evidence="1" id="KW-0863">Zinc-finger</keyword>
<dbReference type="EMBL" id="CAMPGE010004668">
    <property type="protein sequence ID" value="CAI2363515.1"/>
    <property type="molecule type" value="Genomic_DNA"/>
</dbReference>
<feature type="transmembrane region" description="Helical" evidence="3">
    <location>
        <begin position="302"/>
        <end position="327"/>
    </location>
</feature>
<keyword evidence="1" id="KW-0479">Metal-binding</keyword>
<keyword evidence="3" id="KW-0812">Transmembrane</keyword>
<evidence type="ECO:0000313" key="5">
    <source>
        <dbReference type="EMBL" id="CAI2363515.1"/>
    </source>
</evidence>
<keyword evidence="6" id="KW-1185">Reference proteome</keyword>
<evidence type="ECO:0000313" key="6">
    <source>
        <dbReference type="Proteomes" id="UP001295684"/>
    </source>
</evidence>
<feature type="region of interest" description="Disordered" evidence="2">
    <location>
        <begin position="768"/>
        <end position="802"/>
    </location>
</feature>
<feature type="transmembrane region" description="Helical" evidence="3">
    <location>
        <begin position="149"/>
        <end position="165"/>
    </location>
</feature>
<feature type="transmembrane region" description="Helical" evidence="3">
    <location>
        <begin position="383"/>
        <end position="402"/>
    </location>
</feature>
<dbReference type="Proteomes" id="UP001295684">
    <property type="component" value="Unassembled WGS sequence"/>
</dbReference>
<keyword evidence="1" id="KW-0862">Zinc</keyword>
<feature type="region of interest" description="Disordered" evidence="2">
    <location>
        <begin position="603"/>
        <end position="637"/>
    </location>
</feature>
<gene>
    <name evidence="5" type="ORF">ECRASSUSDP1_LOCUS4851</name>
</gene>
<protein>
    <recommendedName>
        <fullName evidence="4">RING-type domain-containing protein</fullName>
    </recommendedName>
</protein>
<comment type="caution">
    <text evidence="5">The sequence shown here is derived from an EMBL/GenBank/DDBJ whole genome shotgun (WGS) entry which is preliminary data.</text>
</comment>